<feature type="domain" description="SUEL-type lectin" evidence="11">
    <location>
        <begin position="52"/>
        <end position="144"/>
    </location>
</feature>
<dbReference type="Gene3D" id="2.60.120.740">
    <property type="match status" value="2"/>
</dbReference>
<dbReference type="InterPro" id="IPR043159">
    <property type="entry name" value="Lectin_gal-bd_sf"/>
</dbReference>
<dbReference type="PANTHER" id="PTHR46780">
    <property type="entry name" value="PROTEIN EVA-1"/>
    <property type="match status" value="1"/>
</dbReference>
<dbReference type="FunFam" id="2.60.120.740:FF:000003">
    <property type="entry name" value="Protein eva-1 homolog C"/>
    <property type="match status" value="1"/>
</dbReference>
<evidence type="ECO:0000256" key="1">
    <source>
        <dbReference type="ARBA" id="ARBA00004167"/>
    </source>
</evidence>
<accession>A0AAD7T2C7</accession>
<keyword evidence="7 10" id="KW-1133">Transmembrane helix</keyword>
<feature type="region of interest" description="Disordered" evidence="9">
    <location>
        <begin position="260"/>
        <end position="280"/>
    </location>
</feature>
<feature type="region of interest" description="Disordered" evidence="9">
    <location>
        <begin position="335"/>
        <end position="376"/>
    </location>
</feature>
<evidence type="ECO:0000256" key="8">
    <source>
        <dbReference type="ARBA" id="ARBA00023136"/>
    </source>
</evidence>
<evidence type="ECO:0000256" key="2">
    <source>
        <dbReference type="ARBA" id="ARBA00006023"/>
    </source>
</evidence>
<gene>
    <name evidence="12" type="ORF">AAFF_G00128580</name>
</gene>
<feature type="domain" description="SUEL-type lectin" evidence="11">
    <location>
        <begin position="153"/>
        <end position="245"/>
    </location>
</feature>
<evidence type="ECO:0000256" key="9">
    <source>
        <dbReference type="SAM" id="MobiDB-lite"/>
    </source>
</evidence>
<evidence type="ECO:0000313" key="12">
    <source>
        <dbReference type="EMBL" id="KAJ8412522.1"/>
    </source>
</evidence>
<dbReference type="Proteomes" id="UP001221898">
    <property type="component" value="Unassembled WGS sequence"/>
</dbReference>
<sequence>MLIMTCVSSQRQKRWLLDIFYYILLLWIKEMDGLANFSNYLTRIIQSHSAHACDGQHMRLQCPRHSTISILSAFYGHSEALLCGPRTDVDSASNRTCSAFTALQKLLAECQGHRDCQLLVNKYAFGRDPCPGTSKYLHVSYKCKPTEHRKKVACEGERVTLHCKPPRVLNIYSAAYGRALEDDHACTSDDSVPLPFECVFHGAVDIVSNTCYAKQRCVITVNNRNFRDPCLPGIRKYLSILYACVPQTLLREADPNVFKTTSAPEQNREKGVAQNPKGSQLPDSSGVFVSNSLMAYAYVKEHPEMAALLFVSSVCVGLICALIAVSMRLSCPRVPGGGGQSKAASREEAGQKEGDGEEEETEASFSSLSSCDRKGSYRWEVTEDTEEAAELAERIERREQVIQEIWMNAYLNGTSTGPH</sequence>
<evidence type="ECO:0000256" key="4">
    <source>
        <dbReference type="ARBA" id="ARBA00022692"/>
    </source>
</evidence>
<name>A0AAD7T2C7_9TELE</name>
<protein>
    <recommendedName>
        <fullName evidence="11">SUEL-type lectin domain-containing protein</fullName>
    </recommendedName>
</protein>
<dbReference type="EMBL" id="JAINUG010000019">
    <property type="protein sequence ID" value="KAJ8412522.1"/>
    <property type="molecule type" value="Genomic_DNA"/>
</dbReference>
<organism evidence="12 13">
    <name type="scientific">Aldrovandia affinis</name>
    <dbReference type="NCBI Taxonomy" id="143900"/>
    <lineage>
        <taxon>Eukaryota</taxon>
        <taxon>Metazoa</taxon>
        <taxon>Chordata</taxon>
        <taxon>Craniata</taxon>
        <taxon>Vertebrata</taxon>
        <taxon>Euteleostomi</taxon>
        <taxon>Actinopterygii</taxon>
        <taxon>Neopterygii</taxon>
        <taxon>Teleostei</taxon>
        <taxon>Notacanthiformes</taxon>
        <taxon>Halosauridae</taxon>
        <taxon>Aldrovandia</taxon>
    </lineage>
</organism>
<reference evidence="12" key="1">
    <citation type="journal article" date="2023" name="Science">
        <title>Genome structures resolve the early diversification of teleost fishes.</title>
        <authorList>
            <person name="Parey E."/>
            <person name="Louis A."/>
            <person name="Montfort J."/>
            <person name="Bouchez O."/>
            <person name="Roques C."/>
            <person name="Iampietro C."/>
            <person name="Lluch J."/>
            <person name="Castinel A."/>
            <person name="Donnadieu C."/>
            <person name="Desvignes T."/>
            <person name="Floi Bucao C."/>
            <person name="Jouanno E."/>
            <person name="Wen M."/>
            <person name="Mejri S."/>
            <person name="Dirks R."/>
            <person name="Jansen H."/>
            <person name="Henkel C."/>
            <person name="Chen W.J."/>
            <person name="Zahm M."/>
            <person name="Cabau C."/>
            <person name="Klopp C."/>
            <person name="Thompson A.W."/>
            <person name="Robinson-Rechavi M."/>
            <person name="Braasch I."/>
            <person name="Lecointre G."/>
            <person name="Bobe J."/>
            <person name="Postlethwait J.H."/>
            <person name="Berthelot C."/>
            <person name="Roest Crollius H."/>
            <person name="Guiguen Y."/>
        </authorList>
    </citation>
    <scope>NUCLEOTIDE SEQUENCE</scope>
    <source>
        <strain evidence="12">NC1722</strain>
    </source>
</reference>
<keyword evidence="8 10" id="KW-0472">Membrane</keyword>
<keyword evidence="13" id="KW-1185">Reference proteome</keyword>
<keyword evidence="3" id="KW-0348">Hemagglutinin</keyword>
<evidence type="ECO:0000256" key="3">
    <source>
        <dbReference type="ARBA" id="ARBA00022546"/>
    </source>
</evidence>
<evidence type="ECO:0000256" key="6">
    <source>
        <dbReference type="ARBA" id="ARBA00022737"/>
    </source>
</evidence>
<dbReference type="GO" id="GO:0030246">
    <property type="term" value="F:carbohydrate binding"/>
    <property type="evidence" value="ECO:0007669"/>
    <property type="project" value="UniProtKB-KW"/>
</dbReference>
<dbReference type="AlphaFoldDB" id="A0AAD7T2C7"/>
<dbReference type="Pfam" id="PF02140">
    <property type="entry name" value="SUEL_Lectin"/>
    <property type="match status" value="2"/>
</dbReference>
<dbReference type="CDD" id="cd22828">
    <property type="entry name" value="Gal_Rha_Lectin_EVA1_EVA1C_rpt1"/>
    <property type="match status" value="1"/>
</dbReference>
<comment type="subcellular location">
    <subcellularLocation>
        <location evidence="1">Membrane</location>
        <topology evidence="1">Single-pass membrane protein</topology>
    </subcellularLocation>
</comment>
<comment type="similarity">
    <text evidence="2">Belongs to the EVA1 family.</text>
</comment>
<dbReference type="CDD" id="cd22829">
    <property type="entry name" value="Gal_Rha_Lectin_EVA1_EVA1C_rpt2"/>
    <property type="match status" value="1"/>
</dbReference>
<proteinExistence type="inferred from homology"/>
<evidence type="ECO:0000256" key="10">
    <source>
        <dbReference type="SAM" id="Phobius"/>
    </source>
</evidence>
<comment type="caution">
    <text evidence="12">The sequence shown here is derived from an EMBL/GenBank/DDBJ whole genome shotgun (WGS) entry which is preliminary data.</text>
</comment>
<dbReference type="GO" id="GO:0016020">
    <property type="term" value="C:membrane"/>
    <property type="evidence" value="ECO:0007669"/>
    <property type="project" value="UniProtKB-SubCell"/>
</dbReference>
<evidence type="ECO:0000256" key="5">
    <source>
        <dbReference type="ARBA" id="ARBA00022734"/>
    </source>
</evidence>
<keyword evidence="4 10" id="KW-0812">Transmembrane</keyword>
<feature type="compositionally biased region" description="Basic and acidic residues" evidence="9">
    <location>
        <begin position="344"/>
        <end position="354"/>
    </location>
</feature>
<dbReference type="InterPro" id="IPR039500">
    <property type="entry name" value="EVA1_dom"/>
</dbReference>
<dbReference type="Pfam" id="PF14851">
    <property type="entry name" value="FAM176"/>
    <property type="match status" value="1"/>
</dbReference>
<dbReference type="PROSITE" id="PS50228">
    <property type="entry name" value="SUEL_LECTIN"/>
    <property type="match status" value="2"/>
</dbReference>
<keyword evidence="6" id="KW-0677">Repeat</keyword>
<evidence type="ECO:0000256" key="7">
    <source>
        <dbReference type="ARBA" id="ARBA00022989"/>
    </source>
</evidence>
<evidence type="ECO:0000259" key="11">
    <source>
        <dbReference type="PROSITE" id="PS50228"/>
    </source>
</evidence>
<dbReference type="InterPro" id="IPR000922">
    <property type="entry name" value="Lectin_gal-bd_dom"/>
</dbReference>
<feature type="transmembrane region" description="Helical" evidence="10">
    <location>
        <begin position="305"/>
        <end position="325"/>
    </location>
</feature>
<evidence type="ECO:0000313" key="13">
    <source>
        <dbReference type="Proteomes" id="UP001221898"/>
    </source>
</evidence>
<keyword evidence="5" id="KW-0430">Lectin</keyword>